<evidence type="ECO:0000313" key="11">
    <source>
        <dbReference type="EMBL" id="OLO74336.1"/>
    </source>
</evidence>
<evidence type="ECO:0000256" key="3">
    <source>
        <dbReference type="ARBA" id="ARBA00023002"/>
    </source>
</evidence>
<dbReference type="GO" id="GO:0045454">
    <property type="term" value="P:cell redox homeostasis"/>
    <property type="evidence" value="ECO:0007669"/>
    <property type="project" value="TreeGrafter"/>
</dbReference>
<dbReference type="GO" id="GO:0032843">
    <property type="term" value="F:hydroperoxide reductase activity"/>
    <property type="evidence" value="ECO:0007669"/>
    <property type="project" value="InterPro"/>
</dbReference>
<dbReference type="GO" id="GO:0006979">
    <property type="term" value="P:response to oxidative stress"/>
    <property type="evidence" value="ECO:0007669"/>
    <property type="project" value="InterPro"/>
</dbReference>
<dbReference type="Gene3D" id="1.20.1290.10">
    <property type="entry name" value="AhpD-like"/>
    <property type="match status" value="1"/>
</dbReference>
<dbReference type="EC" id="1.11.1.28" evidence="6"/>
<dbReference type="SUPFAM" id="SSF69118">
    <property type="entry name" value="AhpD-like"/>
    <property type="match status" value="1"/>
</dbReference>
<sequence length="176" mass="18890">MSIDNLRSALPEWAKDLSLNLSTLSRSSSLTEQQQWGTFVAAAAATRNESVLVQVMEDARTHLSEEAISAALGAASIMAMNNVAYRTRHFLGSAYENERMGLRMNIIGTSGGVEKVDFELWSLAVSTINGCEKCVTAHEATVRGEGLSTEQVWEAVRIAATLTGVAQAVGVVETLD</sequence>
<comment type="function">
    <text evidence="6">Antioxidant protein with alkyl hydroperoxidase activity. Required for the reduction of the AhpC active site cysteine residues and for the regeneration of the AhpC enzyme activity.</text>
</comment>
<dbReference type="EMBL" id="MSKW01000027">
    <property type="protein sequence ID" value="OLO74336.1"/>
    <property type="molecule type" value="Genomic_DNA"/>
</dbReference>
<keyword evidence="2 6" id="KW-0049">Antioxidant</keyword>
<dbReference type="InterPro" id="IPR029032">
    <property type="entry name" value="AhpD-like"/>
</dbReference>
<dbReference type="GO" id="GO:0015036">
    <property type="term" value="F:disulfide oxidoreductase activity"/>
    <property type="evidence" value="ECO:0007669"/>
    <property type="project" value="TreeGrafter"/>
</dbReference>
<feature type="active site" description="Cysteine sulfenic acid (-SOH) intermediate" evidence="6">
    <location>
        <position position="134"/>
    </location>
</feature>
<feature type="active site" description="Proton donor" evidence="6">
    <location>
        <position position="131"/>
    </location>
</feature>
<evidence type="ECO:0000256" key="1">
    <source>
        <dbReference type="ARBA" id="ARBA00022559"/>
    </source>
</evidence>
<proteinExistence type="inferred from homology"/>
<dbReference type="OrthoDB" id="9801997at2"/>
<dbReference type="PANTHER" id="PTHR33930:SF7">
    <property type="entry name" value="ALKYL HYDROPEROXIDE REDUCTASE AHPD"/>
    <property type="match status" value="1"/>
</dbReference>
<gene>
    <name evidence="6" type="primary">ahpD</name>
    <name evidence="11" type="ORF">BKH15_12465</name>
    <name evidence="10" type="ORF">BKH29_01085</name>
    <name evidence="8" type="ORF">RF687_07455</name>
    <name evidence="9" type="ORF">RMW62_08775</name>
</gene>
<evidence type="ECO:0000313" key="12">
    <source>
        <dbReference type="Proteomes" id="UP000186769"/>
    </source>
</evidence>
<dbReference type="InterPro" id="IPR003779">
    <property type="entry name" value="CMD-like"/>
</dbReference>
<evidence type="ECO:0000256" key="5">
    <source>
        <dbReference type="ARBA" id="ARBA00023284"/>
    </source>
</evidence>
<dbReference type="AlphaFoldDB" id="A0A1Q8HTB8"/>
<comment type="similarity">
    <text evidence="6">Belongs to the AhpD family.</text>
</comment>
<evidence type="ECO:0000256" key="2">
    <source>
        <dbReference type="ARBA" id="ARBA00022862"/>
    </source>
</evidence>
<evidence type="ECO:0000256" key="4">
    <source>
        <dbReference type="ARBA" id="ARBA00023157"/>
    </source>
</evidence>
<feature type="disulfide bond" description="Interchain (with AhpC); in linked form" evidence="6">
    <location>
        <position position="134"/>
    </location>
</feature>
<dbReference type="Proteomes" id="UP000186769">
    <property type="component" value="Unassembled WGS sequence"/>
</dbReference>
<evidence type="ECO:0000313" key="10">
    <source>
        <dbReference type="EMBL" id="OLO46447.1"/>
    </source>
</evidence>
<name>A0A1Q8HTB8_9ACTO</name>
<dbReference type="PANTHER" id="PTHR33930">
    <property type="entry name" value="ALKYL HYDROPEROXIDE REDUCTASE AHPD"/>
    <property type="match status" value="1"/>
</dbReference>
<comment type="caution">
    <text evidence="9">The sequence shown here is derived from an EMBL/GenBank/DDBJ whole genome shotgun (WGS) entry which is preliminary data.</text>
</comment>
<dbReference type="NCBIfam" id="TIGR00777">
    <property type="entry name" value="ahpD"/>
    <property type="match status" value="1"/>
</dbReference>
<dbReference type="HAMAP" id="MF_01676">
    <property type="entry name" value="AhpD"/>
    <property type="match status" value="1"/>
</dbReference>
<dbReference type="Pfam" id="PF02627">
    <property type="entry name" value="CMD"/>
    <property type="match status" value="1"/>
</dbReference>
<keyword evidence="3 6" id="KW-0560">Oxidoreductase</keyword>
<reference evidence="10 13" key="1">
    <citation type="submission" date="2016-12" db="EMBL/GenBank/DDBJ databases">
        <title>Genomic Comparison of strains in the 'Actinomyces naeslundii' Group.</title>
        <authorList>
            <person name="Mughal S.R."/>
            <person name="Do T."/>
            <person name="Gilbert S.C."/>
            <person name="Witherden E.A."/>
            <person name="Didelot X."/>
            <person name="Beighton D."/>
        </authorList>
    </citation>
    <scope>NUCLEOTIDE SEQUENCE [LARGE SCALE GENOMIC DNA]</scope>
    <source>
        <strain evidence="10 13">CCUG 33920</strain>
    </source>
</reference>
<keyword evidence="5 6" id="KW-0676">Redox-active center</keyword>
<evidence type="ECO:0000313" key="9">
    <source>
        <dbReference type="EMBL" id="MDT0249175.1"/>
    </source>
</evidence>
<dbReference type="Proteomes" id="UP001230065">
    <property type="component" value="Unassembled WGS sequence"/>
</dbReference>
<organism evidence="9 14">
    <name type="scientific">Actinomyces oris</name>
    <dbReference type="NCBI Taxonomy" id="544580"/>
    <lineage>
        <taxon>Bacteria</taxon>
        <taxon>Bacillati</taxon>
        <taxon>Actinomycetota</taxon>
        <taxon>Actinomycetes</taxon>
        <taxon>Actinomycetales</taxon>
        <taxon>Actinomycetaceae</taxon>
        <taxon>Actinomyces</taxon>
    </lineage>
</organism>
<feature type="domain" description="Carboxymuconolactone decarboxylase-like" evidence="7">
    <location>
        <begin position="100"/>
        <end position="171"/>
    </location>
</feature>
<dbReference type="Proteomes" id="UP001180729">
    <property type="component" value="Unassembled WGS sequence"/>
</dbReference>
<dbReference type="GO" id="GO:0051920">
    <property type="term" value="F:peroxiredoxin activity"/>
    <property type="evidence" value="ECO:0007669"/>
    <property type="project" value="InterPro"/>
</dbReference>
<keyword evidence="1 6" id="KW-0575">Peroxidase</keyword>
<evidence type="ECO:0000313" key="8">
    <source>
        <dbReference type="EMBL" id="MDR0177780.1"/>
    </source>
</evidence>
<dbReference type="EMBL" id="JAMZMF010000009">
    <property type="protein sequence ID" value="MDR0177780.1"/>
    <property type="molecule type" value="Genomic_DNA"/>
</dbReference>
<protein>
    <recommendedName>
        <fullName evidence="6">Alkyl hydroperoxide reductase AhpD</fullName>
        <ecNumber evidence="6">1.11.1.28</ecNumber>
    </recommendedName>
    <alternativeName>
        <fullName evidence="6">Alkylhydroperoxidase AhpD</fullName>
    </alternativeName>
</protein>
<feature type="disulfide bond" evidence="6">
    <location>
        <begin position="131"/>
        <end position="134"/>
    </location>
</feature>
<dbReference type="InterPro" id="IPR004675">
    <property type="entry name" value="AhpD_core"/>
</dbReference>
<evidence type="ECO:0000313" key="14">
    <source>
        <dbReference type="Proteomes" id="UP001180729"/>
    </source>
</evidence>
<dbReference type="NCBIfam" id="TIGR00778">
    <property type="entry name" value="ahpD_dom"/>
    <property type="match status" value="1"/>
</dbReference>
<dbReference type="Proteomes" id="UP000186857">
    <property type="component" value="Unassembled WGS sequence"/>
</dbReference>
<dbReference type="EMBL" id="JAMZMH010000009">
    <property type="protein sequence ID" value="MDT0249175.1"/>
    <property type="molecule type" value="Genomic_DNA"/>
</dbReference>
<evidence type="ECO:0000256" key="6">
    <source>
        <dbReference type="HAMAP-Rule" id="MF_01676"/>
    </source>
</evidence>
<keyword evidence="4 6" id="KW-1015">Disulfide bond</keyword>
<comment type="catalytic activity">
    <reaction evidence="6">
        <text>N(6)-[(R)-dihydrolipoyl]-L-lysyl-[lipoyl-carrier protein] + a hydroperoxide = N(6)-[(R)-lipoyl]-L-lysyl-[lipoyl-carrier protein] + an alcohol + H2O</text>
        <dbReference type="Rhea" id="RHEA:62636"/>
        <dbReference type="Rhea" id="RHEA-COMP:10502"/>
        <dbReference type="Rhea" id="RHEA-COMP:16355"/>
        <dbReference type="ChEBI" id="CHEBI:15377"/>
        <dbReference type="ChEBI" id="CHEBI:30879"/>
        <dbReference type="ChEBI" id="CHEBI:35924"/>
        <dbReference type="ChEBI" id="CHEBI:83099"/>
        <dbReference type="ChEBI" id="CHEBI:83100"/>
        <dbReference type="EC" id="1.11.1.28"/>
    </reaction>
</comment>
<reference evidence="11 12" key="2">
    <citation type="submission" date="2016-12" db="EMBL/GenBank/DDBJ databases">
        <title>Genomic comparison of strains in the 'Actinomyces naeslundii' group.</title>
        <authorList>
            <person name="Mughal S.R."/>
            <person name="Do T."/>
            <person name="Gilbert S.C."/>
            <person name="Witherden E.A."/>
            <person name="Didelot X."/>
            <person name="Beighton D."/>
        </authorList>
    </citation>
    <scope>NUCLEOTIDE SEQUENCE [LARGE SCALE GENOMIC DNA]</scope>
    <source>
        <strain evidence="11 12">G53E</strain>
    </source>
</reference>
<evidence type="ECO:0000313" key="13">
    <source>
        <dbReference type="Proteomes" id="UP000186857"/>
    </source>
</evidence>
<dbReference type="RefSeq" id="WP_003787906.1">
    <property type="nucleotide sequence ID" value="NZ_CAJZKH010000009.1"/>
</dbReference>
<evidence type="ECO:0000259" key="7">
    <source>
        <dbReference type="Pfam" id="PF02627"/>
    </source>
</evidence>
<comment type="subunit">
    <text evidence="6">Homotrimer.</text>
</comment>
<accession>A0A1Q8HTB8</accession>
<dbReference type="EMBL" id="MSKJ01000001">
    <property type="protein sequence ID" value="OLO46447.1"/>
    <property type="molecule type" value="Genomic_DNA"/>
</dbReference>
<reference evidence="9" key="3">
    <citation type="submission" date="2022-06" db="EMBL/GenBank/DDBJ databases">
        <title>Draft Genome Sequences of Three Actinomyces oris Strains, Isolated from Healthy Human Feces.</title>
        <authorList>
            <person name="Ye Y."/>
            <person name="Liu C."/>
            <person name="Zhao J."/>
            <person name="Xu J."/>
            <person name="Huang H."/>
            <person name="Wang B."/>
            <person name="Wei J."/>
            <person name="Jing X."/>
        </authorList>
    </citation>
    <scope>NUCLEOTIDE SEQUENCE</scope>
    <source>
        <strain evidence="9">CNGBCC1803368</strain>
        <strain evidence="8">CNGBCC1803727</strain>
    </source>
</reference>
<dbReference type="InterPro" id="IPR004674">
    <property type="entry name" value="AhpD"/>
</dbReference>